<accession>Q5JDA5</accession>
<dbReference type="Proteomes" id="UP000000536">
    <property type="component" value="Chromosome"/>
</dbReference>
<sequence length="118" mass="13479">MRLEYPAFGKIIVDGATYEHDIVLYPSGKVERRKKKISKQKHGTSHKLDPEELKEYLTEDFDVLVVGTGMYGKLSLLPESRELIKGKEVLELPTKKAVEVFNELYGKKKVLGIFHITC</sequence>
<dbReference type="STRING" id="69014.TK2283"/>
<name>Q5JDA5_THEKO</name>
<dbReference type="FunFam" id="3.40.1230.10:FF:000001">
    <property type="entry name" value="Adipogenesis-associated, Mth938 domain-containing"/>
    <property type="match status" value="1"/>
</dbReference>
<organism evidence="3 4">
    <name type="scientific">Thermococcus kodakarensis (strain ATCC BAA-918 / JCM 12380 / KOD1)</name>
    <name type="common">Pyrococcus kodakaraensis (strain KOD1)</name>
    <dbReference type="NCBI Taxonomy" id="69014"/>
    <lineage>
        <taxon>Archaea</taxon>
        <taxon>Methanobacteriati</taxon>
        <taxon>Methanobacteriota</taxon>
        <taxon>Thermococci</taxon>
        <taxon>Thermococcales</taxon>
        <taxon>Thermococcaceae</taxon>
        <taxon>Thermococcus</taxon>
    </lineage>
</organism>
<dbReference type="InParanoid" id="Q5JDA5"/>
<keyword evidence="2" id="KW-0963">Cytoplasm</keyword>
<dbReference type="EMBL" id="AP006878">
    <property type="protein sequence ID" value="BAD86472.1"/>
    <property type="molecule type" value="Genomic_DNA"/>
</dbReference>
<dbReference type="OrthoDB" id="117324at2157"/>
<dbReference type="GO" id="GO:0005737">
    <property type="term" value="C:cytoplasm"/>
    <property type="evidence" value="ECO:0000318"/>
    <property type="project" value="GO_Central"/>
</dbReference>
<dbReference type="HOGENOM" id="CLU_074390_5_0_2"/>
<dbReference type="InterPro" id="IPR007523">
    <property type="entry name" value="NDUFAF3/AAMDC"/>
</dbReference>
<dbReference type="AlphaFoldDB" id="Q5JDA5"/>
<dbReference type="RefSeq" id="WP_011251233.1">
    <property type="nucleotide sequence ID" value="NC_006624.1"/>
</dbReference>
<protein>
    <submittedName>
        <fullName evidence="3">Uncharacterized protein</fullName>
    </submittedName>
</protein>
<dbReference type="InterPro" id="IPR036748">
    <property type="entry name" value="MTH938-like_sf"/>
</dbReference>
<comment type="subcellular location">
    <subcellularLocation>
        <location evidence="1">Cytoplasm</location>
    </subcellularLocation>
</comment>
<dbReference type="PATRIC" id="fig|69014.16.peg.2238"/>
<dbReference type="PhylomeDB" id="Q5JDA5"/>
<evidence type="ECO:0000313" key="4">
    <source>
        <dbReference type="Proteomes" id="UP000000536"/>
    </source>
</evidence>
<dbReference type="EnsemblBacteria" id="BAD86472">
    <property type="protein sequence ID" value="BAD86472"/>
    <property type="gene ID" value="TK2283"/>
</dbReference>
<dbReference type="PANTHER" id="PTHR15811:SF5">
    <property type="entry name" value="MTH938 DOMAIN-CONTAINING PROTEIN"/>
    <property type="match status" value="1"/>
</dbReference>
<evidence type="ECO:0000256" key="1">
    <source>
        <dbReference type="ARBA" id="ARBA00004496"/>
    </source>
</evidence>
<dbReference type="Gene3D" id="3.40.1230.10">
    <property type="entry name" value="MTH938-like"/>
    <property type="match status" value="1"/>
</dbReference>
<dbReference type="PANTHER" id="PTHR15811">
    <property type="entry name" value="MTH938 DOMAIN-CONTAINING PROTEIN"/>
    <property type="match status" value="1"/>
</dbReference>
<reference evidence="3 4" key="1">
    <citation type="journal article" date="2005" name="Genome Res.">
        <title>Complete genome sequence of the hyperthermophilic archaeon Thermococcus kodakaraensis KOD1 and comparison with Pyrococcus genomes.</title>
        <authorList>
            <person name="Fukui T."/>
            <person name="Atomi H."/>
            <person name="Kanai T."/>
            <person name="Matsumi R."/>
            <person name="Fujiwara S."/>
            <person name="Imanaka T."/>
        </authorList>
    </citation>
    <scope>NUCLEOTIDE SEQUENCE [LARGE SCALE GENOMIC DNA]</scope>
    <source>
        <strain evidence="4">ATCC BAA-918 / JCM 12380 / KOD1</strain>
    </source>
</reference>
<dbReference type="eggNOG" id="arCOG04337">
    <property type="taxonomic scope" value="Archaea"/>
</dbReference>
<dbReference type="InterPro" id="IPR034096">
    <property type="entry name" value="AAMDC"/>
</dbReference>
<gene>
    <name evidence="3" type="ordered locus">TK2283</name>
</gene>
<evidence type="ECO:0000256" key="2">
    <source>
        <dbReference type="ARBA" id="ARBA00022490"/>
    </source>
</evidence>
<dbReference type="KEGG" id="tko:TK2283"/>
<keyword evidence="4" id="KW-1185">Reference proteome</keyword>
<dbReference type="SUPFAM" id="SSF64076">
    <property type="entry name" value="MTH938-like"/>
    <property type="match status" value="1"/>
</dbReference>
<proteinExistence type="predicted"/>
<evidence type="ECO:0000313" key="3">
    <source>
        <dbReference type="EMBL" id="BAD86472.1"/>
    </source>
</evidence>
<dbReference type="CDD" id="cd05126">
    <property type="entry name" value="Mth938"/>
    <property type="match status" value="1"/>
</dbReference>
<dbReference type="GeneID" id="78448828"/>
<dbReference type="Pfam" id="PF04430">
    <property type="entry name" value="DUF498"/>
    <property type="match status" value="1"/>
</dbReference>